<keyword evidence="1" id="KW-0812">Transmembrane</keyword>
<dbReference type="EMBL" id="MDEJ01000003">
    <property type="protein sequence ID" value="PPV00268.1"/>
    <property type="molecule type" value="Genomic_DNA"/>
</dbReference>
<sequence>MNVSVGAIEKVSCQFCNKKGLPILPLRYALARQGMGGAPSVASPFVVAEKEQKKDQFCLPKDLADYTLRILREGYLYVYDEFRKEWSAYVVTQGGYLFEFDPQGQVPPGGWGKVNFNCARAGDAFIARCIAVKDAARATKIWLGFSDVTWTPAVLKKNADAAYRQAHMRCIDLAQWRSGGALTHAADFSELASRVAEYATTPEKLHGETKAYVKNLLPVPFKSAGELSGNDAIAKRARQASSTLLQHLLPVAAGPSPAGKGRVRSAAWAFSTQPFYADGSDAAEMVTWATQAASPLRAALVALDDPAGVAIDLNGLALQRNTEFSEDPQRKWKHETAVLIDALQAAVQHGAVEDDVRWNTSLSRTADGLANSDESQSVADAGSSLWTAMTEGSQAAMRARVAQQQQRDQERAQEDARIRARSEANAAALGKEAWEAYTKYFDQSAQRRVVDQEYPQQLEVFGTSVLAKLDAPYLAWLKSTALSNYLSHNFDPDALGSGASYTALATQMLHNASGRGAVFEYLLASLQQDPSKPESWVTRALNLNYAPLIQATWNDAAKKGTESDPLLPEFVEKFHDKFKDVLVAGAKGELTRPYTDGIARLMYQVSGPIVHQVGKALDSGGAFAALGLPSKWQLGLLGAVARSENPTLRMVDLRGTRTLSEATKLLANLVASLGGGQEGALRGAVRPTLRPVLDTAERYPFRAVMLIDESKIAQLQGKSGAALKAGVADALSAQQFDTLMQDTVGKIASVEVKVAVAQAILSSITLYLSYGKLMKAEDDKVWSERVNMAGGVIGLVGGLTETTGMILEKTPWGQTRLSWQFKFQAVVIESRASWFTGTGKIMGVVGGVIGGVLAMKDGVETYKKHPLIGVLLAGLGIASIIAAVMLLFSAVAGIGIIIGLIIAAIMAVVYWIKPNALQDWLVDTQFGLVDQGGGTESAFKGLAKGLAQQNIALEALGKG</sequence>
<dbReference type="AlphaFoldDB" id="A0A2S7F4A7"/>
<evidence type="ECO:0000259" key="2">
    <source>
        <dbReference type="Pfam" id="PF20249"/>
    </source>
</evidence>
<name>A0A2S7F4A7_9XANT</name>
<dbReference type="Proteomes" id="UP000239939">
    <property type="component" value="Unassembled WGS sequence"/>
</dbReference>
<accession>A0A2S7F4A7</accession>
<evidence type="ECO:0000256" key="1">
    <source>
        <dbReference type="SAM" id="Phobius"/>
    </source>
</evidence>
<dbReference type="InterPro" id="IPR048126">
    <property type="entry name" value="Toxin_VasX"/>
</dbReference>
<feature type="transmembrane region" description="Helical" evidence="1">
    <location>
        <begin position="834"/>
        <end position="855"/>
    </location>
</feature>
<keyword evidence="4" id="KW-1185">Reference proteome</keyword>
<dbReference type="RefSeq" id="WP_128415578.1">
    <property type="nucleotide sequence ID" value="NZ_MDEJ01000003.1"/>
</dbReference>
<dbReference type="OrthoDB" id="8664525at2"/>
<proteinExistence type="predicted"/>
<dbReference type="CDD" id="cd20707">
    <property type="entry name" value="MIX_III"/>
    <property type="match status" value="1"/>
</dbReference>
<keyword evidence="1" id="KW-1133">Transmembrane helix</keyword>
<feature type="domain" description="Toxin VasX N-terminal region" evidence="2">
    <location>
        <begin position="13"/>
        <end position="176"/>
    </location>
</feature>
<feature type="transmembrane region" description="Helical" evidence="1">
    <location>
        <begin position="894"/>
        <end position="912"/>
    </location>
</feature>
<dbReference type="NCBIfam" id="NF041559">
    <property type="entry name" value="BTH_I2691_fam"/>
    <property type="match status" value="1"/>
</dbReference>
<protein>
    <recommendedName>
        <fullName evidence="2">Toxin VasX N-terminal region domain-containing protein</fullName>
    </recommendedName>
</protein>
<gene>
    <name evidence="3" type="ORF">XpopCFBP1817_00845</name>
</gene>
<feature type="transmembrane region" description="Helical" evidence="1">
    <location>
        <begin position="867"/>
        <end position="888"/>
    </location>
</feature>
<keyword evidence="1" id="KW-0472">Membrane</keyword>
<dbReference type="Pfam" id="PF20249">
    <property type="entry name" value="VasX_N"/>
    <property type="match status" value="1"/>
</dbReference>
<comment type="caution">
    <text evidence="3">The sequence shown here is derived from an EMBL/GenBank/DDBJ whole genome shotgun (WGS) entry which is preliminary data.</text>
</comment>
<evidence type="ECO:0000313" key="4">
    <source>
        <dbReference type="Proteomes" id="UP000239939"/>
    </source>
</evidence>
<reference evidence="4" key="1">
    <citation type="submission" date="2016-08" db="EMBL/GenBank/DDBJ databases">
        <authorList>
            <person name="Merda D."/>
            <person name="Briand M."/>
            <person name="Taghouti G."/>
            <person name="Carrere S."/>
            <person name="Gouzy J."/>
            <person name="Portier P."/>
            <person name="Jacques M.-A."/>
            <person name="Fischer-Le Saux M."/>
        </authorList>
    </citation>
    <scope>NUCLEOTIDE SEQUENCE [LARGE SCALE GENOMIC DNA]</scope>
    <source>
        <strain evidence="4">CFBP1817</strain>
    </source>
</reference>
<organism evidence="3 4">
    <name type="scientific">Xanthomonas populi</name>
    <dbReference type="NCBI Taxonomy" id="53414"/>
    <lineage>
        <taxon>Bacteria</taxon>
        <taxon>Pseudomonadati</taxon>
        <taxon>Pseudomonadota</taxon>
        <taxon>Gammaproteobacteria</taxon>
        <taxon>Lysobacterales</taxon>
        <taxon>Lysobacteraceae</taxon>
        <taxon>Xanthomonas</taxon>
    </lineage>
</organism>
<dbReference type="InterPro" id="IPR046864">
    <property type="entry name" value="VasX_N"/>
</dbReference>
<evidence type="ECO:0000313" key="3">
    <source>
        <dbReference type="EMBL" id="PPV00268.1"/>
    </source>
</evidence>